<keyword evidence="4" id="KW-0547">Nucleotide-binding</keyword>
<dbReference type="PROSITE" id="PS51643">
    <property type="entry name" value="HD_CAS3"/>
    <property type="match status" value="1"/>
</dbReference>
<evidence type="ECO:0000256" key="2">
    <source>
        <dbReference type="ARBA" id="ARBA00009046"/>
    </source>
</evidence>
<dbReference type="CDD" id="cd09641">
    <property type="entry name" value="Cas3''_I"/>
    <property type="match status" value="1"/>
</dbReference>
<comment type="similarity">
    <text evidence="2">In the central section; belongs to the CRISPR-associated helicase Cas3 family.</text>
</comment>
<dbReference type="InterPro" id="IPR054712">
    <property type="entry name" value="Cas3-like_dom"/>
</dbReference>
<dbReference type="InterPro" id="IPR050547">
    <property type="entry name" value="DEAD_box_RNA_helicases"/>
</dbReference>
<dbReference type="InterPro" id="IPR027417">
    <property type="entry name" value="P-loop_NTPase"/>
</dbReference>
<evidence type="ECO:0000256" key="3">
    <source>
        <dbReference type="ARBA" id="ARBA00022723"/>
    </source>
</evidence>
<dbReference type="InterPro" id="IPR038257">
    <property type="entry name" value="CRISPR-assoc_Cas3_HD_sf"/>
</dbReference>
<keyword evidence="7" id="KW-0067">ATP-binding</keyword>
<evidence type="ECO:0000256" key="6">
    <source>
        <dbReference type="ARBA" id="ARBA00022806"/>
    </source>
</evidence>
<dbReference type="GO" id="GO:0004519">
    <property type="term" value="F:endonuclease activity"/>
    <property type="evidence" value="ECO:0007669"/>
    <property type="project" value="UniProtKB-KW"/>
</dbReference>
<dbReference type="InterPro" id="IPR001650">
    <property type="entry name" value="Helicase_C-like"/>
</dbReference>
<feature type="region of interest" description="Disordered" evidence="9">
    <location>
        <begin position="382"/>
        <end position="412"/>
    </location>
</feature>
<keyword evidence="11" id="KW-0255">Endonuclease</keyword>
<gene>
    <name evidence="11" type="ORF">DN051_44460</name>
</gene>
<dbReference type="AlphaFoldDB" id="A0A2Z4JEY5"/>
<dbReference type="GO" id="GO:0003724">
    <property type="term" value="F:RNA helicase activity"/>
    <property type="evidence" value="ECO:0007669"/>
    <property type="project" value="TreeGrafter"/>
</dbReference>
<feature type="domain" description="HD Cas3-type" evidence="10">
    <location>
        <begin position="23"/>
        <end position="219"/>
    </location>
</feature>
<keyword evidence="6" id="KW-0347">Helicase</keyword>
<dbReference type="Pfam" id="PF22590">
    <property type="entry name" value="Cas3-like_C_2"/>
    <property type="match status" value="1"/>
</dbReference>
<dbReference type="GO" id="GO:0051607">
    <property type="term" value="P:defense response to virus"/>
    <property type="evidence" value="ECO:0007669"/>
    <property type="project" value="UniProtKB-KW"/>
</dbReference>
<evidence type="ECO:0000256" key="8">
    <source>
        <dbReference type="ARBA" id="ARBA00023118"/>
    </source>
</evidence>
<keyword evidence="3" id="KW-0479">Metal-binding</keyword>
<dbReference type="GO" id="GO:0046872">
    <property type="term" value="F:metal ion binding"/>
    <property type="evidence" value="ECO:0007669"/>
    <property type="project" value="UniProtKB-KW"/>
</dbReference>
<evidence type="ECO:0000256" key="1">
    <source>
        <dbReference type="ARBA" id="ARBA00006847"/>
    </source>
</evidence>
<dbReference type="RefSeq" id="WP_112443346.1">
    <property type="nucleotide sequence ID" value="NZ_CP030074.1"/>
</dbReference>
<evidence type="ECO:0000259" key="10">
    <source>
        <dbReference type="PROSITE" id="PS51643"/>
    </source>
</evidence>
<evidence type="ECO:0000313" key="12">
    <source>
        <dbReference type="Proteomes" id="UP000249616"/>
    </source>
</evidence>
<evidence type="ECO:0000256" key="5">
    <source>
        <dbReference type="ARBA" id="ARBA00022801"/>
    </source>
</evidence>
<keyword evidence="11" id="KW-0614">Plasmid</keyword>
<dbReference type="Gene3D" id="1.10.3210.30">
    <property type="match status" value="1"/>
</dbReference>
<keyword evidence="8" id="KW-0051">Antiviral defense</keyword>
<dbReference type="PANTHER" id="PTHR47963:SF9">
    <property type="entry name" value="CRISPR-ASSOCIATED ENDONUCLEASE_HELICASE CAS3"/>
    <property type="match status" value="1"/>
</dbReference>
<evidence type="ECO:0000256" key="9">
    <source>
        <dbReference type="SAM" id="MobiDB-lite"/>
    </source>
</evidence>
<evidence type="ECO:0000313" key="11">
    <source>
        <dbReference type="EMBL" id="AWW43561.1"/>
    </source>
</evidence>
<keyword evidence="5" id="KW-0378">Hydrolase</keyword>
<dbReference type="SMART" id="SM00490">
    <property type="entry name" value="HELICc"/>
    <property type="match status" value="1"/>
</dbReference>
<name>A0A2Z4JEY5_9ACTN</name>
<evidence type="ECO:0000256" key="4">
    <source>
        <dbReference type="ARBA" id="ARBA00022741"/>
    </source>
</evidence>
<dbReference type="Gene3D" id="3.40.50.300">
    <property type="entry name" value="P-loop containing nucleotide triphosphate hydrolases"/>
    <property type="match status" value="2"/>
</dbReference>
<dbReference type="PANTHER" id="PTHR47963">
    <property type="entry name" value="DEAD-BOX ATP-DEPENDENT RNA HELICASE 47, MITOCHONDRIAL"/>
    <property type="match status" value="1"/>
</dbReference>
<dbReference type="SMART" id="SM00487">
    <property type="entry name" value="DEXDc"/>
    <property type="match status" value="1"/>
</dbReference>
<sequence length="968" mass="105914">MGVVEDSRINGLTLCLWGKYCARHGLIYPVLFHMLDTAAVAGELWDRLLTGPQRDTVAAGLGMSRAQACCVVMFIAGLHDLGKVSRFQACEPVAWARVSDELRADAGRWRLMRHERASVHALVGILAEMGYELSGDASPAVRMAQIAGGHHGRFPQLDVHGAASVRRVQVDLGGRLWQEIRYRYAAQVRHLTGAETVPGQVSVTAAVLMTGLVMAADRLASQRKVWAPRADAPAYGAAQHFAWARWKAREVVEESRLARIDLPVLPFITAHPHLRAPNPLQASILDSLPQLADARGAGIVLVTDGTGAGKTVTALEASRILNDACGSRGLCFLLPTTATADAAYDTLCGYLHAHRPTPAVLTLVHNHSWLNAAYSDEMLAPGDVPTCTGDDPHTDEDDDDDCRPPGNGGKSGTWRRILPDGWVRGWDRALLAQFTVATVDQALMAALPVRDSALRMLSLSGKCVVVDEAHALTAFSRRILLRLLHWLGSLRTPVVVLSATLPGQTARELLYSYLAGAGHRRRDLIAREDEFTVPYPGWLFADAATAQTAVILGDVRTRHAAAQQRTITLRLAPARYRRLEVPARRARTGERLARIAAAVAPVARLGGCAVIVCATVADAQDTYRYLQQFLEWPAGPQDLLLVHARFPGHCLERALARVRTQLGPFGPRPERLVVVTTSLLELSLNIDADLVVSDLTSLARLIQRAGRLWRFEQAWQDERPPGITPRPPWIRARGPRLTVLHPIDHDRTTLLPEAWAATDHPYLQHASAHLLTLPGHQRITLPEQAQHLVELVHQSGLPATWSGPLAALHEQHLAAERAEEHTSTIHLIPPHDRVASLADLHRQKLTAAQAATRPHDRPRRVLASYRRPGHPPTLDTAGRFPLLQGPHLCPAAIRTVLQHTVPVPSAWAAAATQDHQSPEAWQQHPLLADLVLLPHDPDRPQPVQLGHHLLHIDDELGLIHGETAPAAH</sequence>
<dbReference type="InterPro" id="IPR041372">
    <property type="entry name" value="Cas3_C"/>
</dbReference>
<dbReference type="KEGG" id="scad:DN051_44460"/>
<dbReference type="Pfam" id="PF18395">
    <property type="entry name" value="Cas3_C"/>
    <property type="match status" value="1"/>
</dbReference>
<dbReference type="InterPro" id="IPR014001">
    <property type="entry name" value="Helicase_ATP-bd"/>
</dbReference>
<keyword evidence="12" id="KW-1185">Reference proteome</keyword>
<dbReference type="Pfam" id="PF18019">
    <property type="entry name" value="Cas3_HD"/>
    <property type="match status" value="1"/>
</dbReference>
<dbReference type="GO" id="GO:0016787">
    <property type="term" value="F:hydrolase activity"/>
    <property type="evidence" value="ECO:0007669"/>
    <property type="project" value="UniProtKB-KW"/>
</dbReference>
<proteinExistence type="inferred from homology"/>
<accession>A0A2Z4JEY5</accession>
<keyword evidence="11" id="KW-0540">Nuclease</keyword>
<dbReference type="GO" id="GO:0005524">
    <property type="term" value="F:ATP binding"/>
    <property type="evidence" value="ECO:0007669"/>
    <property type="project" value="UniProtKB-KW"/>
</dbReference>
<dbReference type="EMBL" id="CP030074">
    <property type="protein sequence ID" value="AWW43561.1"/>
    <property type="molecule type" value="Genomic_DNA"/>
</dbReference>
<dbReference type="Proteomes" id="UP000249616">
    <property type="component" value="Plasmid unnamed1"/>
</dbReference>
<organism evidence="11 12">
    <name type="scientific">Streptomyces cadmiisoli</name>
    <dbReference type="NCBI Taxonomy" id="2184053"/>
    <lineage>
        <taxon>Bacteria</taxon>
        <taxon>Bacillati</taxon>
        <taxon>Actinomycetota</taxon>
        <taxon>Actinomycetes</taxon>
        <taxon>Kitasatosporales</taxon>
        <taxon>Streptomycetaceae</taxon>
        <taxon>Streptomyces</taxon>
        <taxon>Streptomyces aurantiacus group</taxon>
    </lineage>
</organism>
<protein>
    <submittedName>
        <fullName evidence="11">CRISPR-associated endonuclease Cas3</fullName>
    </submittedName>
</protein>
<evidence type="ECO:0000256" key="7">
    <source>
        <dbReference type="ARBA" id="ARBA00022840"/>
    </source>
</evidence>
<dbReference type="SUPFAM" id="SSF52540">
    <property type="entry name" value="P-loop containing nucleoside triphosphate hydrolases"/>
    <property type="match status" value="1"/>
</dbReference>
<dbReference type="GO" id="GO:0003723">
    <property type="term" value="F:RNA binding"/>
    <property type="evidence" value="ECO:0007669"/>
    <property type="project" value="TreeGrafter"/>
</dbReference>
<dbReference type="NCBIfam" id="TIGR01596">
    <property type="entry name" value="cas3_HD"/>
    <property type="match status" value="1"/>
</dbReference>
<reference evidence="12" key="1">
    <citation type="submission" date="2018-06" db="EMBL/GenBank/DDBJ databases">
        <authorList>
            <person name="Li K."/>
        </authorList>
    </citation>
    <scope>NUCLEOTIDE SEQUENCE [LARGE SCALE GENOMIC DNA]</scope>
    <source>
        <strain evidence="12">ZFG47</strain>
        <plasmid evidence="12">unnamed1</plasmid>
    </source>
</reference>
<dbReference type="InterPro" id="IPR006483">
    <property type="entry name" value="CRISPR-assoc_Cas3_HD"/>
</dbReference>
<geneLocation type="plasmid" evidence="11 12">
    <name>unnamed1</name>
</geneLocation>
<comment type="similarity">
    <text evidence="1">In the N-terminal section; belongs to the CRISPR-associated nuclease Cas3-HD family.</text>
</comment>